<reference evidence="1 2" key="1">
    <citation type="submission" date="2021-03" db="EMBL/GenBank/DDBJ databases">
        <title>Genomic Encyclopedia of Type Strains, Phase IV (KMG-IV): sequencing the most valuable type-strain genomes for metagenomic binning, comparative biology and taxonomic classification.</title>
        <authorList>
            <person name="Goeker M."/>
        </authorList>
    </citation>
    <scope>NUCLEOTIDE SEQUENCE [LARGE SCALE GENOMIC DNA]</scope>
    <source>
        <strain evidence="1 2">DSM 23491</strain>
    </source>
</reference>
<organism evidence="1 2">
    <name type="scientific">Paenibacillus sediminis</name>
    <dbReference type="NCBI Taxonomy" id="664909"/>
    <lineage>
        <taxon>Bacteria</taxon>
        <taxon>Bacillati</taxon>
        <taxon>Bacillota</taxon>
        <taxon>Bacilli</taxon>
        <taxon>Bacillales</taxon>
        <taxon>Paenibacillaceae</taxon>
        <taxon>Paenibacillus</taxon>
    </lineage>
</organism>
<evidence type="ECO:0008006" key="3">
    <source>
        <dbReference type="Google" id="ProtNLM"/>
    </source>
</evidence>
<dbReference type="Proteomes" id="UP001519273">
    <property type="component" value="Unassembled WGS sequence"/>
</dbReference>
<name>A0ABS4H0F7_9BACL</name>
<proteinExistence type="predicted"/>
<dbReference type="RefSeq" id="WP_209845754.1">
    <property type="nucleotide sequence ID" value="NZ_CBCRVE010000001.1"/>
</dbReference>
<evidence type="ECO:0000313" key="2">
    <source>
        <dbReference type="Proteomes" id="UP001519273"/>
    </source>
</evidence>
<sequence length="138" mass="15309">MRKIIVIVALGTLVLVILSGCKNQSMYPIGKDTVVAVLDGKFQIGKFSSGKKLEVFDESGDSTVLDDNVIKYKKVNKILYVIGDNFTVINGEKNTCTQFSSSNISSTAKSENGTVMTYIDSYDKFNDDEKKVFDELRK</sequence>
<evidence type="ECO:0000313" key="1">
    <source>
        <dbReference type="EMBL" id="MBP1936009.1"/>
    </source>
</evidence>
<keyword evidence="2" id="KW-1185">Reference proteome</keyword>
<protein>
    <recommendedName>
        <fullName evidence="3">Lipoprotein</fullName>
    </recommendedName>
</protein>
<accession>A0ABS4H0F7</accession>
<dbReference type="PROSITE" id="PS51257">
    <property type="entry name" value="PROKAR_LIPOPROTEIN"/>
    <property type="match status" value="1"/>
</dbReference>
<gene>
    <name evidence="1" type="ORF">J2Z20_000870</name>
</gene>
<dbReference type="EMBL" id="JAGGKP010000001">
    <property type="protein sequence ID" value="MBP1936009.1"/>
    <property type="molecule type" value="Genomic_DNA"/>
</dbReference>
<comment type="caution">
    <text evidence="1">The sequence shown here is derived from an EMBL/GenBank/DDBJ whole genome shotgun (WGS) entry which is preliminary data.</text>
</comment>